<name>A0A8U0IIS9_9EURY</name>
<dbReference type="Proteomes" id="UP000830434">
    <property type="component" value="Chromosome"/>
</dbReference>
<accession>A0A8U0IIS9</accession>
<protein>
    <submittedName>
        <fullName evidence="3">Helix-hairpin-helix domain-containing protein</fullName>
    </submittedName>
</protein>
<dbReference type="InterPro" id="IPR055832">
    <property type="entry name" value="DUF7409"/>
</dbReference>
<feature type="domain" description="DUF7409" evidence="2">
    <location>
        <begin position="21"/>
        <end position="67"/>
    </location>
</feature>
<dbReference type="KEGG" id="haxz:M0R88_16865"/>
<gene>
    <name evidence="3" type="ORF">M0R88_16865</name>
</gene>
<dbReference type="Gene3D" id="1.10.150.20">
    <property type="entry name" value="5' to 3' exonuclease, C-terminal subdomain"/>
    <property type="match status" value="1"/>
</dbReference>
<reference evidence="3" key="1">
    <citation type="submission" date="2022-04" db="EMBL/GenBank/DDBJ databases">
        <title>Diverse halophilic archaea isolated from saline environments.</title>
        <authorList>
            <person name="Cui H.-L."/>
        </authorList>
    </citation>
    <scope>NUCLEOTIDE SEQUENCE</scope>
    <source>
        <strain evidence="3">XZYJT40</strain>
    </source>
</reference>
<dbReference type="SUPFAM" id="SSF47794">
    <property type="entry name" value="Rad51 N-terminal domain-like"/>
    <property type="match status" value="1"/>
</dbReference>
<proteinExistence type="predicted"/>
<organism evidence="3 4">
    <name type="scientific">Halorussus gelatinilyticus</name>
    <dbReference type="NCBI Taxonomy" id="2937524"/>
    <lineage>
        <taxon>Archaea</taxon>
        <taxon>Methanobacteriati</taxon>
        <taxon>Methanobacteriota</taxon>
        <taxon>Stenosarchaea group</taxon>
        <taxon>Halobacteria</taxon>
        <taxon>Halobacteriales</taxon>
        <taxon>Haladaptataceae</taxon>
        <taxon>Halorussus</taxon>
    </lineage>
</organism>
<dbReference type="RefSeq" id="WP_248654586.1">
    <property type="nucleotide sequence ID" value="NZ_CP096658.1"/>
</dbReference>
<evidence type="ECO:0000256" key="1">
    <source>
        <dbReference type="SAM" id="MobiDB-lite"/>
    </source>
</evidence>
<feature type="compositionally biased region" description="Low complexity" evidence="1">
    <location>
        <begin position="128"/>
        <end position="156"/>
    </location>
</feature>
<dbReference type="SUPFAM" id="SSF158702">
    <property type="entry name" value="Sec63 N-terminal domain-like"/>
    <property type="match status" value="1"/>
</dbReference>
<dbReference type="Pfam" id="PF24158">
    <property type="entry name" value="DUF7409"/>
    <property type="match status" value="1"/>
</dbReference>
<dbReference type="GO" id="GO:0000166">
    <property type="term" value="F:nucleotide binding"/>
    <property type="evidence" value="ECO:0007669"/>
    <property type="project" value="InterPro"/>
</dbReference>
<dbReference type="GeneID" id="72191562"/>
<keyword evidence="4" id="KW-1185">Reference proteome</keyword>
<dbReference type="Pfam" id="PF14520">
    <property type="entry name" value="HHH_5"/>
    <property type="match status" value="1"/>
</dbReference>
<evidence type="ECO:0000259" key="2">
    <source>
        <dbReference type="Pfam" id="PF24158"/>
    </source>
</evidence>
<sequence length="222" mass="23731">MSNEDAPDDVDPHAVERLTDIHFVGPATAEVLARAEFDATGIPEKTVSYEMLQDAGVNPGVATRLRKKHSLHWSFGGEEEDDDSLERRSEKVRGLQDGERAWVAASSGDWEDEDPEPTAEATTGGDWSPSDAESPASGEPAEATTDGSGAAEAAEAAWRERSRPDPVTDVPGVDDRIAEILANGGITSVRSLATADPEHVADSLELDSELVTEWRDAARDLA</sequence>
<dbReference type="EMBL" id="CP096658">
    <property type="protein sequence ID" value="UPW00172.1"/>
    <property type="molecule type" value="Genomic_DNA"/>
</dbReference>
<feature type="region of interest" description="Disordered" evidence="1">
    <location>
        <begin position="73"/>
        <end position="173"/>
    </location>
</feature>
<feature type="compositionally biased region" description="Basic and acidic residues" evidence="1">
    <location>
        <begin position="85"/>
        <end position="100"/>
    </location>
</feature>
<feature type="compositionally biased region" description="Basic and acidic residues" evidence="1">
    <location>
        <begin position="157"/>
        <end position="166"/>
    </location>
</feature>
<dbReference type="InterPro" id="IPR010995">
    <property type="entry name" value="DNA_repair_Rad51/TF_NusA_a-hlx"/>
</dbReference>
<evidence type="ECO:0000313" key="3">
    <source>
        <dbReference type="EMBL" id="UPW00172.1"/>
    </source>
</evidence>
<evidence type="ECO:0000313" key="4">
    <source>
        <dbReference type="Proteomes" id="UP000830434"/>
    </source>
</evidence>
<dbReference type="AlphaFoldDB" id="A0A8U0IIS9"/>